<dbReference type="GO" id="GO:0005829">
    <property type="term" value="C:cytosol"/>
    <property type="evidence" value="ECO:0007669"/>
    <property type="project" value="TreeGrafter"/>
</dbReference>
<comment type="function">
    <text evidence="1 8">Binds directly to 16S ribosomal RNA.</text>
</comment>
<protein>
    <recommendedName>
        <fullName evidence="7 8">Small ribosomal subunit protein bS20</fullName>
    </recommendedName>
</protein>
<dbReference type="OrthoDB" id="9807974at2"/>
<evidence type="ECO:0000256" key="8">
    <source>
        <dbReference type="HAMAP-Rule" id="MF_00500"/>
    </source>
</evidence>
<keyword evidence="5 8" id="KW-0689">Ribosomal protein</keyword>
<dbReference type="Proteomes" id="UP000256900">
    <property type="component" value="Unassembled WGS sequence"/>
</dbReference>
<comment type="caution">
    <text evidence="9">The sequence shown here is derived from an EMBL/GenBank/DDBJ whole genome shotgun (WGS) entry which is preliminary data.</text>
</comment>
<evidence type="ECO:0000256" key="5">
    <source>
        <dbReference type="ARBA" id="ARBA00022980"/>
    </source>
</evidence>
<dbReference type="GO" id="GO:0006412">
    <property type="term" value="P:translation"/>
    <property type="evidence" value="ECO:0007669"/>
    <property type="project" value="UniProtKB-UniRule"/>
</dbReference>
<evidence type="ECO:0000256" key="7">
    <source>
        <dbReference type="ARBA" id="ARBA00035136"/>
    </source>
</evidence>
<evidence type="ECO:0000313" key="9">
    <source>
        <dbReference type="EMBL" id="REF87801.1"/>
    </source>
</evidence>
<evidence type="ECO:0000256" key="6">
    <source>
        <dbReference type="ARBA" id="ARBA00023274"/>
    </source>
</evidence>
<keyword evidence="3 8" id="KW-0699">rRNA-binding</keyword>
<dbReference type="Pfam" id="PF01649">
    <property type="entry name" value="Ribosomal_S20p"/>
    <property type="match status" value="1"/>
</dbReference>
<comment type="similarity">
    <text evidence="2 8">Belongs to the bacterial ribosomal protein bS20 family.</text>
</comment>
<dbReference type="GO" id="GO:0015935">
    <property type="term" value="C:small ribosomal subunit"/>
    <property type="evidence" value="ECO:0007669"/>
    <property type="project" value="TreeGrafter"/>
</dbReference>
<organism evidence="9 10">
    <name type="scientific">Methylovirgula ligni</name>
    <dbReference type="NCBI Taxonomy" id="569860"/>
    <lineage>
        <taxon>Bacteria</taxon>
        <taxon>Pseudomonadati</taxon>
        <taxon>Pseudomonadota</taxon>
        <taxon>Alphaproteobacteria</taxon>
        <taxon>Hyphomicrobiales</taxon>
        <taxon>Beijerinckiaceae</taxon>
        <taxon>Methylovirgula</taxon>
    </lineage>
</organism>
<evidence type="ECO:0000256" key="4">
    <source>
        <dbReference type="ARBA" id="ARBA00022884"/>
    </source>
</evidence>
<dbReference type="HAMAP" id="MF_00500">
    <property type="entry name" value="Ribosomal_bS20"/>
    <property type="match status" value="1"/>
</dbReference>
<keyword evidence="6 8" id="KW-0687">Ribonucleoprotein</keyword>
<sequence length="89" mass="9788">MANTPSAKKAARKIERRTIVNRSRRTRLRTFVRKVEEAIASGNHEAAAAALQAAEPVIVRAAQNGIIHRNTAARKVSRLAHRVRSLAQA</sequence>
<dbReference type="RefSeq" id="WP_115835960.1">
    <property type="nucleotide sequence ID" value="NZ_CP025086.1"/>
</dbReference>
<dbReference type="InterPro" id="IPR002583">
    <property type="entry name" value="Ribosomal_bS20"/>
</dbReference>
<gene>
    <name evidence="8" type="primary">rpsT</name>
    <name evidence="9" type="ORF">DES32_1431</name>
</gene>
<dbReference type="EMBL" id="QUMO01000002">
    <property type="protein sequence ID" value="REF87801.1"/>
    <property type="molecule type" value="Genomic_DNA"/>
</dbReference>
<accession>A0A3D9YYR6</accession>
<dbReference type="GO" id="GO:0070181">
    <property type="term" value="F:small ribosomal subunit rRNA binding"/>
    <property type="evidence" value="ECO:0007669"/>
    <property type="project" value="TreeGrafter"/>
</dbReference>
<dbReference type="GO" id="GO:0003735">
    <property type="term" value="F:structural constituent of ribosome"/>
    <property type="evidence" value="ECO:0007669"/>
    <property type="project" value="InterPro"/>
</dbReference>
<dbReference type="PANTHER" id="PTHR33398:SF1">
    <property type="entry name" value="SMALL RIBOSOMAL SUBUNIT PROTEIN BS20C"/>
    <property type="match status" value="1"/>
</dbReference>
<dbReference type="InterPro" id="IPR036510">
    <property type="entry name" value="Ribosomal_bS20_sf"/>
</dbReference>
<dbReference type="PANTHER" id="PTHR33398">
    <property type="entry name" value="30S RIBOSOMAL PROTEIN S20"/>
    <property type="match status" value="1"/>
</dbReference>
<dbReference type="FunFam" id="1.20.58.110:FF:000001">
    <property type="entry name" value="30S ribosomal protein S20"/>
    <property type="match status" value="1"/>
</dbReference>
<evidence type="ECO:0000256" key="3">
    <source>
        <dbReference type="ARBA" id="ARBA00022730"/>
    </source>
</evidence>
<evidence type="ECO:0000256" key="1">
    <source>
        <dbReference type="ARBA" id="ARBA00003134"/>
    </source>
</evidence>
<keyword evidence="4 8" id="KW-0694">RNA-binding</keyword>
<dbReference type="NCBIfam" id="TIGR00029">
    <property type="entry name" value="S20"/>
    <property type="match status" value="1"/>
</dbReference>
<evidence type="ECO:0000256" key="2">
    <source>
        <dbReference type="ARBA" id="ARBA00007634"/>
    </source>
</evidence>
<keyword evidence="10" id="KW-1185">Reference proteome</keyword>
<dbReference type="SUPFAM" id="SSF46992">
    <property type="entry name" value="Ribosomal protein S20"/>
    <property type="match status" value="1"/>
</dbReference>
<reference evidence="9 10" key="1">
    <citation type="submission" date="2018-08" db="EMBL/GenBank/DDBJ databases">
        <title>Genomic Encyclopedia of Type Strains, Phase IV (KMG-IV): sequencing the most valuable type-strain genomes for metagenomic binning, comparative biology and taxonomic classification.</title>
        <authorList>
            <person name="Goeker M."/>
        </authorList>
    </citation>
    <scope>NUCLEOTIDE SEQUENCE [LARGE SCALE GENOMIC DNA]</scope>
    <source>
        <strain evidence="9 10">BW863</strain>
    </source>
</reference>
<evidence type="ECO:0000313" key="10">
    <source>
        <dbReference type="Proteomes" id="UP000256900"/>
    </source>
</evidence>
<name>A0A3D9YYR6_9HYPH</name>
<dbReference type="AlphaFoldDB" id="A0A3D9YYR6"/>
<proteinExistence type="inferred from homology"/>
<dbReference type="Gene3D" id="1.20.58.110">
    <property type="entry name" value="Ribosomal protein S20"/>
    <property type="match status" value="1"/>
</dbReference>